<dbReference type="InterPro" id="IPR035985">
    <property type="entry name" value="Ubiquitin-activating_enz"/>
</dbReference>
<comment type="similarity">
    <text evidence="1">Belongs to the universal ribosomal protein uL1 family.</text>
</comment>
<evidence type="ECO:0000313" key="8">
    <source>
        <dbReference type="Proteomes" id="UP000054721"/>
    </source>
</evidence>
<comment type="caution">
    <text evidence="7">The sequence shown here is derived from an EMBL/GenBank/DDBJ whole genome shotgun (WGS) entry which is preliminary data.</text>
</comment>
<gene>
    <name evidence="7" type="primary">Nae1</name>
    <name evidence="7" type="ORF">T02_10957</name>
</gene>
<dbReference type="Proteomes" id="UP000054721">
    <property type="component" value="Unassembled WGS sequence"/>
</dbReference>
<evidence type="ECO:0000256" key="3">
    <source>
        <dbReference type="ARBA" id="ARBA00023274"/>
    </source>
</evidence>
<evidence type="ECO:0000256" key="4">
    <source>
        <dbReference type="ARBA" id="ARBA00035241"/>
    </source>
</evidence>
<dbReference type="Gene3D" id="3.40.50.720">
    <property type="entry name" value="NAD(P)-binding Rossmann-like Domain"/>
    <property type="match status" value="2"/>
</dbReference>
<dbReference type="SUPFAM" id="SSF69572">
    <property type="entry name" value="Activating enzymes of the ubiquitin-like proteins"/>
    <property type="match status" value="1"/>
</dbReference>
<dbReference type="InterPro" id="IPR023674">
    <property type="entry name" value="Ribosomal_uL1-like"/>
</dbReference>
<dbReference type="PANTHER" id="PTHR10953">
    <property type="entry name" value="UBIQUITIN-ACTIVATING ENZYME E1"/>
    <property type="match status" value="1"/>
</dbReference>
<dbReference type="Gene3D" id="3.40.50.790">
    <property type="match status" value="1"/>
</dbReference>
<keyword evidence="3" id="KW-0687">Ribonucleoprotein</keyword>
<protein>
    <recommendedName>
        <fullName evidence="4">Large ribosomal subunit protein uL1</fullName>
    </recommendedName>
    <alternativeName>
        <fullName evidence="5">60S ribosomal protein L10a</fullName>
    </alternativeName>
</protein>
<organism evidence="7 8">
    <name type="scientific">Trichinella nativa</name>
    <dbReference type="NCBI Taxonomy" id="6335"/>
    <lineage>
        <taxon>Eukaryota</taxon>
        <taxon>Metazoa</taxon>
        <taxon>Ecdysozoa</taxon>
        <taxon>Nematoda</taxon>
        <taxon>Enoplea</taxon>
        <taxon>Dorylaimia</taxon>
        <taxon>Trichinellida</taxon>
        <taxon>Trichinellidae</taxon>
        <taxon>Trichinella</taxon>
    </lineage>
</organism>
<accession>A0A0V1KST6</accession>
<dbReference type="GO" id="GO:0005737">
    <property type="term" value="C:cytoplasm"/>
    <property type="evidence" value="ECO:0007669"/>
    <property type="project" value="TreeGrafter"/>
</dbReference>
<dbReference type="AlphaFoldDB" id="A0A0V1KST6"/>
<evidence type="ECO:0000256" key="5">
    <source>
        <dbReference type="ARBA" id="ARBA00035370"/>
    </source>
</evidence>
<dbReference type="GO" id="GO:0019781">
    <property type="term" value="F:NEDD8 activating enzyme activity"/>
    <property type="evidence" value="ECO:0007669"/>
    <property type="project" value="TreeGrafter"/>
</dbReference>
<dbReference type="FunFam" id="3.30.190.20:FF:000006">
    <property type="entry name" value="Ribosomal protein"/>
    <property type="match status" value="1"/>
</dbReference>
<dbReference type="InterPro" id="IPR016095">
    <property type="entry name" value="Ribosomal_uL1_3-a/b-sand"/>
</dbReference>
<evidence type="ECO:0000259" key="6">
    <source>
        <dbReference type="Pfam" id="PF00899"/>
    </source>
</evidence>
<dbReference type="GO" id="GO:0005840">
    <property type="term" value="C:ribosome"/>
    <property type="evidence" value="ECO:0007669"/>
    <property type="project" value="UniProtKB-KW"/>
</dbReference>
<dbReference type="InterPro" id="IPR000594">
    <property type="entry name" value="ThiF_NAD_FAD-bd"/>
</dbReference>
<dbReference type="Pfam" id="PF00899">
    <property type="entry name" value="ThiF"/>
    <property type="match status" value="1"/>
</dbReference>
<dbReference type="EMBL" id="JYDW01000268">
    <property type="protein sequence ID" value="KRZ50368.1"/>
    <property type="molecule type" value="Genomic_DNA"/>
</dbReference>
<dbReference type="Pfam" id="PF00687">
    <property type="entry name" value="Ribosomal_L1"/>
    <property type="match status" value="1"/>
</dbReference>
<dbReference type="InterPro" id="IPR028364">
    <property type="entry name" value="Ribosomal_uL1/biogenesis"/>
</dbReference>
<sequence>MSTSKISRETLNECVNAVLQNSAKKKRKFLETVELQVALKNYDPQKDKRFSGSVRLKYVARPRMKVCILGDQHHTDEAKLNNLPYRDVEALKKLNKNKKAIKVLAKSFDAFLASESLIKQIPRILGPGLNKAGKFPTVVTHGESLVAKVEELKATVKFQMKKVLCLSVAVGHVAMAPEELSNNIALSLNFLVSLLKKNWQNIRSVNIKSTMGPPQPQLQPEKEIRYDRQLRLWGDHGQNKLELANVCLLNATITGCEILKSLVLPGIGSFTIFDGDVVHLDDGSSNYFINATSHGEYKAKLACESLNEFNPDVIGRYVAECPKRIFATNRAAFDGFSLVIGTALGEKFALELSDRLWHHGIPLIVCKTNGLVGMIRLVVKEHCIFQSHQEFPIPDLMLDYATPELHEYVESIDFSSLTHAELKHMPNLIWIIKALHCWRLEIGDPNAFPSSFPENCVIKSTFEKYLRKICPDNLLFDSIFGSARRAIGIYLHKYQMPYHVSQVLKDPSAQHVNHESGTFWILAHALNQFVNNEGAGRLPMSGVLPDMESDTNRFVTLQKIFAKQADKDAAIVHGYVEKTVEALAISHRQNHFSSISLKNTKHFCKNASSIRVIHGRSLFDEYRPGKFAYTYTYVMRNELQASGRHFSWYVLLRAVDRFHAENDRYPGSGTTQQQFDWDKGELGKIVDSILESYDLPKLIKSSSVDEICRYGGVELHCTASVIAGMAAHEAVKLLTGQYVPLVNTFVYDGIGNDGRAFEL</sequence>
<dbReference type="CDD" id="cd00403">
    <property type="entry name" value="Ribosomal_L1"/>
    <property type="match status" value="1"/>
</dbReference>
<dbReference type="SUPFAM" id="SSF56808">
    <property type="entry name" value="Ribosomal protein L1"/>
    <property type="match status" value="1"/>
</dbReference>
<dbReference type="InterPro" id="IPR023673">
    <property type="entry name" value="Ribosomal_uL1_CS"/>
</dbReference>
<keyword evidence="2" id="KW-0689">Ribosomal protein</keyword>
<dbReference type="GO" id="GO:1990904">
    <property type="term" value="C:ribonucleoprotein complex"/>
    <property type="evidence" value="ECO:0007669"/>
    <property type="project" value="UniProtKB-KW"/>
</dbReference>
<dbReference type="FunFam" id="3.40.50.790:FF:000002">
    <property type="entry name" value="Ribosomal protein"/>
    <property type="match status" value="1"/>
</dbReference>
<dbReference type="FunFam" id="3.30.190.20:FF:000009">
    <property type="entry name" value="Ribosomal protein L10a"/>
    <property type="match status" value="1"/>
</dbReference>
<reference evidence="7 8" key="1">
    <citation type="submission" date="2015-05" db="EMBL/GenBank/DDBJ databases">
        <title>Evolution of Trichinella species and genotypes.</title>
        <authorList>
            <person name="Korhonen P.K."/>
            <person name="Edoardo P."/>
            <person name="Giuseppe L.R."/>
            <person name="Gasser R.B."/>
        </authorList>
    </citation>
    <scope>NUCLEOTIDE SEQUENCE [LARGE SCALE GENOMIC DNA]</scope>
    <source>
        <strain evidence="7">ISS10</strain>
    </source>
</reference>
<name>A0A0V1KST6_9BILA</name>
<dbReference type="Gene3D" id="3.30.190.20">
    <property type="match status" value="1"/>
</dbReference>
<feature type="domain" description="THIF-type NAD/FAD binding fold" evidence="6">
    <location>
        <begin position="226"/>
        <end position="753"/>
    </location>
</feature>
<evidence type="ECO:0000313" key="7">
    <source>
        <dbReference type="EMBL" id="KRZ50368.1"/>
    </source>
</evidence>
<dbReference type="PANTHER" id="PTHR10953:SF29">
    <property type="entry name" value="NEDD8-ACTIVATING ENZYME E1 REGULATORY SUBUNIT"/>
    <property type="match status" value="1"/>
</dbReference>
<proteinExistence type="inferred from homology"/>
<dbReference type="OrthoDB" id="2449818at2759"/>
<dbReference type="GO" id="GO:0045116">
    <property type="term" value="P:protein neddylation"/>
    <property type="evidence" value="ECO:0007669"/>
    <property type="project" value="TreeGrafter"/>
</dbReference>
<evidence type="ECO:0000256" key="1">
    <source>
        <dbReference type="ARBA" id="ARBA00010531"/>
    </source>
</evidence>
<dbReference type="PROSITE" id="PS01199">
    <property type="entry name" value="RIBOSOMAL_L1"/>
    <property type="match status" value="1"/>
</dbReference>
<evidence type="ECO:0000256" key="2">
    <source>
        <dbReference type="ARBA" id="ARBA00022980"/>
    </source>
</evidence>
<dbReference type="STRING" id="6335.A0A0V1KST6"/>
<dbReference type="InterPro" id="IPR045886">
    <property type="entry name" value="ThiF/MoeB/HesA"/>
</dbReference>
<keyword evidence="8" id="KW-1185">Reference proteome</keyword>